<dbReference type="EMBL" id="JAMZFW010000001">
    <property type="protein sequence ID" value="MCP1101013.1"/>
    <property type="molecule type" value="Genomic_DNA"/>
</dbReference>
<dbReference type="Proteomes" id="UP001523566">
    <property type="component" value="Unassembled WGS sequence"/>
</dbReference>
<proteinExistence type="predicted"/>
<reference evidence="1 2" key="1">
    <citation type="journal article" date="2022" name="Genome Biol. Evol.">
        <title>Host diet, physiology and behaviors set the stage for Lachnospiraceae cladogenesis.</title>
        <authorList>
            <person name="Vera-Ponce De Leon A."/>
            <person name="Schneider M."/>
            <person name="Jahnes B.C."/>
            <person name="Sadowski V."/>
            <person name="Camuy-Velez L.A."/>
            <person name="Duan J."/>
            <person name="Sabree Z.L."/>
        </authorList>
    </citation>
    <scope>NUCLEOTIDE SEQUENCE [LARGE SCALE GENOMIC DNA]</scope>
    <source>
        <strain evidence="1 2">PAL113</strain>
    </source>
</reference>
<organism evidence="1 2">
    <name type="scientific">Aequitasia blattaphilus</name>
    <dbReference type="NCBI Taxonomy" id="2949332"/>
    <lineage>
        <taxon>Bacteria</taxon>
        <taxon>Bacillati</taxon>
        <taxon>Bacillota</taxon>
        <taxon>Clostridia</taxon>
        <taxon>Lachnospirales</taxon>
        <taxon>Lachnospiraceae</taxon>
        <taxon>Aequitasia</taxon>
    </lineage>
</organism>
<gene>
    <name evidence="1" type="ORF">NK125_01125</name>
</gene>
<protein>
    <submittedName>
        <fullName evidence="1">IS66 family insertion sequence element accessory protein TnpB</fullName>
    </submittedName>
</protein>
<evidence type="ECO:0000313" key="1">
    <source>
        <dbReference type="EMBL" id="MCP1101013.1"/>
    </source>
</evidence>
<keyword evidence="2" id="KW-1185">Reference proteome</keyword>
<dbReference type="RefSeq" id="WP_262064797.1">
    <property type="nucleotide sequence ID" value="NZ_JAMXOD010000001.1"/>
</dbReference>
<comment type="caution">
    <text evidence="1">The sequence shown here is derived from an EMBL/GenBank/DDBJ whole genome shotgun (WGS) entry which is preliminary data.</text>
</comment>
<accession>A0ABT1E5I8</accession>
<name>A0ABT1E5I8_9FIRM</name>
<sequence length="124" mass="14437">MDKITHEMRLMHWKTIVEQCQGRPRNQSAKQWLADREIPEKSYYYWQRKVRQEVYEKLNSPTAIPAVQPDANISFSEIPLSFRQESSTSFQPAAIVKTQKITVALSDSISERLLNQLLQAVHHA</sequence>
<evidence type="ECO:0000313" key="2">
    <source>
        <dbReference type="Proteomes" id="UP001523566"/>
    </source>
</evidence>